<proteinExistence type="predicted"/>
<sequence length="99" mass="11034">MGSGRLEALPLSWHYPQQGQPIQAIDDELDSRLELAGMQLAKTSFNENMKTAQRRLLDFGLVPLANDSPMPSTARLAVVRRIIQDLYPSSDHRSTLTKG</sequence>
<organism evidence="1 2">
    <name type="scientific">Modicella reniformis</name>
    <dbReference type="NCBI Taxonomy" id="1440133"/>
    <lineage>
        <taxon>Eukaryota</taxon>
        <taxon>Fungi</taxon>
        <taxon>Fungi incertae sedis</taxon>
        <taxon>Mucoromycota</taxon>
        <taxon>Mortierellomycotina</taxon>
        <taxon>Mortierellomycetes</taxon>
        <taxon>Mortierellales</taxon>
        <taxon>Mortierellaceae</taxon>
        <taxon>Modicella</taxon>
    </lineage>
</organism>
<dbReference type="EMBL" id="JAAAHW010000781">
    <property type="protein sequence ID" value="KAF9999069.1"/>
    <property type="molecule type" value="Genomic_DNA"/>
</dbReference>
<reference evidence="1" key="1">
    <citation type="journal article" date="2020" name="Fungal Divers.">
        <title>Resolving the Mortierellaceae phylogeny through synthesis of multi-gene phylogenetics and phylogenomics.</title>
        <authorList>
            <person name="Vandepol N."/>
            <person name="Liber J."/>
            <person name="Desiro A."/>
            <person name="Na H."/>
            <person name="Kennedy M."/>
            <person name="Barry K."/>
            <person name="Grigoriev I.V."/>
            <person name="Miller A.N."/>
            <person name="O'Donnell K."/>
            <person name="Stajich J.E."/>
            <person name="Bonito G."/>
        </authorList>
    </citation>
    <scope>NUCLEOTIDE SEQUENCE</scope>
    <source>
        <strain evidence="1">MES-2147</strain>
    </source>
</reference>
<name>A0A9P6STD2_9FUNG</name>
<keyword evidence="2" id="KW-1185">Reference proteome</keyword>
<dbReference type="AlphaFoldDB" id="A0A9P6STD2"/>
<accession>A0A9P6STD2</accession>
<comment type="caution">
    <text evidence="1">The sequence shown here is derived from an EMBL/GenBank/DDBJ whole genome shotgun (WGS) entry which is preliminary data.</text>
</comment>
<evidence type="ECO:0000313" key="1">
    <source>
        <dbReference type="EMBL" id="KAF9999069.1"/>
    </source>
</evidence>
<dbReference type="Proteomes" id="UP000749646">
    <property type="component" value="Unassembled WGS sequence"/>
</dbReference>
<evidence type="ECO:0000313" key="2">
    <source>
        <dbReference type="Proteomes" id="UP000749646"/>
    </source>
</evidence>
<protein>
    <submittedName>
        <fullName evidence="1">Uncharacterized protein</fullName>
    </submittedName>
</protein>
<gene>
    <name evidence="1" type="ORF">BGZ65_005517</name>
</gene>